<dbReference type="InterPro" id="IPR024534">
    <property type="entry name" value="JetD_C"/>
</dbReference>
<organism evidence="3 4">
    <name type="scientific">Desulforapulum autotrophicum (strain ATCC 43914 / DSM 3382 / VKM B-1955 / HRM2)</name>
    <name type="common">Desulfobacterium autotrophicum</name>
    <dbReference type="NCBI Taxonomy" id="177437"/>
    <lineage>
        <taxon>Bacteria</taxon>
        <taxon>Pseudomonadati</taxon>
        <taxon>Thermodesulfobacteriota</taxon>
        <taxon>Desulfobacteria</taxon>
        <taxon>Desulfobacterales</taxon>
        <taxon>Desulfobacteraceae</taxon>
        <taxon>Desulforapulum</taxon>
    </lineage>
</organism>
<gene>
    <name evidence="3" type="ordered locus">HRM2_04050</name>
</gene>
<dbReference type="InterPro" id="IPR024537">
    <property type="entry name" value="DUF3322"/>
</dbReference>
<evidence type="ECO:0000259" key="1">
    <source>
        <dbReference type="Pfam" id="PF09983"/>
    </source>
</evidence>
<feature type="domain" description="Wadjet protein JetD C-terminal" evidence="1">
    <location>
        <begin position="216"/>
        <end position="389"/>
    </location>
</feature>
<dbReference type="KEGG" id="dat:HRM2_04050"/>
<feature type="domain" description="DUF3322" evidence="2">
    <location>
        <begin position="9"/>
        <end position="192"/>
    </location>
</feature>
<evidence type="ECO:0008006" key="5">
    <source>
        <dbReference type="Google" id="ProtNLM"/>
    </source>
</evidence>
<reference evidence="3 4" key="1">
    <citation type="journal article" date="2009" name="Environ. Microbiol.">
        <title>Genome sequence of Desulfobacterium autotrophicum HRM2, a marine sulfate reducer oxidizing organic carbon completely to carbon dioxide.</title>
        <authorList>
            <person name="Strittmatter A.W."/>
            <person name="Liesegang H."/>
            <person name="Rabus R."/>
            <person name="Decker I."/>
            <person name="Amann J."/>
            <person name="Andres S."/>
            <person name="Henne A."/>
            <person name="Fricke W.F."/>
            <person name="Martinez-Arias R."/>
            <person name="Bartels D."/>
            <person name="Goesmann A."/>
            <person name="Krause L."/>
            <person name="Puehler A."/>
            <person name="Klenk H.P."/>
            <person name="Richter M."/>
            <person name="Schuler M."/>
            <person name="Gloeckner F.O."/>
            <person name="Meyerdierks A."/>
            <person name="Gottschalk G."/>
            <person name="Amann R."/>
        </authorList>
    </citation>
    <scope>NUCLEOTIDE SEQUENCE [LARGE SCALE GENOMIC DNA]</scope>
    <source>
        <strain evidence="4">ATCC 43914 / DSM 3382 / HRM2</strain>
    </source>
</reference>
<dbReference type="STRING" id="177437.HRM2_04050"/>
<dbReference type="EMBL" id="CP001087">
    <property type="protein sequence ID" value="ACN13523.1"/>
    <property type="molecule type" value="Genomic_DNA"/>
</dbReference>
<accession>C0QGP8</accession>
<dbReference type="eggNOG" id="COG4924">
    <property type="taxonomic scope" value="Bacteria"/>
</dbReference>
<keyword evidence="4" id="KW-1185">Reference proteome</keyword>
<dbReference type="HOGENOM" id="CLU_054007_1_0_7"/>
<sequence>MTAWTRDIDIRKRLEKKWNNGQLLAQCVSPGPFNPLRIPLKHPTAKELTHEFDAARTWIGHLMAHAGKQSFKKFTIEWQESNHRTLGRNQIPRAVIFHTLDQILHYLGKTVAAERYQSLFREITALHPELAELLIERPLDVLAHDTVWPSLLAIVSFIRQTPCPGIYLRQLEIPGVDTKFIETHKAWLTRLLIQVLPGSAVNEQARGASAFERRFGFLSKPARIRFRTLDPDFTIMGLSDMEIPEHDFCHLPIMPDTIFIVENDINGLAFPRFPRALVIFGLGYGLSALSNAHWMQDKPIWYWGDMDTHGFAMLDQIRHYFPQTRSFLMDYATLLSHRALWGRETSPATRDLPLLTPDEARVYDTLRHNLHAPMVRLEQEQISFSQVRSVVKAIQTNG</sequence>
<proteinExistence type="predicted"/>
<name>C0QGP8_DESAH</name>
<dbReference type="AlphaFoldDB" id="C0QGP8"/>
<dbReference type="OrthoDB" id="322908at2"/>
<dbReference type="InterPro" id="IPR014544">
    <property type="entry name" value="UCP028408"/>
</dbReference>
<evidence type="ECO:0000259" key="2">
    <source>
        <dbReference type="Pfam" id="PF11795"/>
    </source>
</evidence>
<dbReference type="RefSeq" id="WP_012662772.1">
    <property type="nucleotide sequence ID" value="NC_012108.1"/>
</dbReference>
<dbReference type="PIRSF" id="PIRSF028408">
    <property type="entry name" value="UCP028408"/>
    <property type="match status" value="1"/>
</dbReference>
<evidence type="ECO:0000313" key="4">
    <source>
        <dbReference type="Proteomes" id="UP000000442"/>
    </source>
</evidence>
<evidence type="ECO:0000313" key="3">
    <source>
        <dbReference type="EMBL" id="ACN13523.1"/>
    </source>
</evidence>
<dbReference type="Proteomes" id="UP000000442">
    <property type="component" value="Chromosome"/>
</dbReference>
<dbReference type="Pfam" id="PF11795">
    <property type="entry name" value="DUF3322"/>
    <property type="match status" value="1"/>
</dbReference>
<dbReference type="Pfam" id="PF09983">
    <property type="entry name" value="JetD_C"/>
    <property type="match status" value="1"/>
</dbReference>
<protein>
    <recommendedName>
        <fullName evidence="5">Wadjet protein JetD C-terminal domain-containing protein</fullName>
    </recommendedName>
</protein>